<evidence type="ECO:0000313" key="8">
    <source>
        <dbReference type="EMBL" id="TYB34625.1"/>
    </source>
</evidence>
<dbReference type="GO" id="GO:0005524">
    <property type="term" value="F:ATP binding"/>
    <property type="evidence" value="ECO:0007669"/>
    <property type="project" value="UniProtKB-KW"/>
</dbReference>
<keyword evidence="3" id="KW-0067">ATP-binding</keyword>
<feature type="domain" description="GS catalytic" evidence="7">
    <location>
        <begin position="104"/>
        <end position="438"/>
    </location>
</feature>
<accession>A0A5D0MQX1</accession>
<evidence type="ECO:0000259" key="6">
    <source>
        <dbReference type="PROSITE" id="PS51986"/>
    </source>
</evidence>
<proteinExistence type="inferred from homology"/>
<dbReference type="EMBL" id="VSIV01000054">
    <property type="protein sequence ID" value="TYB34625.1"/>
    <property type="molecule type" value="Genomic_DNA"/>
</dbReference>
<dbReference type="SUPFAM" id="SSF54368">
    <property type="entry name" value="Glutamine synthetase, N-terminal domain"/>
    <property type="match status" value="1"/>
</dbReference>
<dbReference type="PANTHER" id="PTHR43785:SF12">
    <property type="entry name" value="TYPE-1 GLUTAMINE SYNTHETASE 2"/>
    <property type="match status" value="1"/>
</dbReference>
<dbReference type="InterPro" id="IPR014746">
    <property type="entry name" value="Gln_synth/guanido_kin_cat_dom"/>
</dbReference>
<evidence type="ECO:0000256" key="2">
    <source>
        <dbReference type="ARBA" id="ARBA00022741"/>
    </source>
</evidence>
<evidence type="ECO:0000256" key="4">
    <source>
        <dbReference type="PROSITE-ProRule" id="PRU01330"/>
    </source>
</evidence>
<dbReference type="GO" id="GO:0006542">
    <property type="term" value="P:glutamine biosynthetic process"/>
    <property type="evidence" value="ECO:0007669"/>
    <property type="project" value="InterPro"/>
</dbReference>
<dbReference type="AlphaFoldDB" id="A0A5D0MQX1"/>
<reference evidence="8 9" key="1">
    <citation type="submission" date="2019-08" db="EMBL/GenBank/DDBJ databases">
        <title>Genomic characterization of a novel candidate phylum (ARYD3) from a high temperature, high salinity tertiary oil reservoir in north central Oklahoma, USA.</title>
        <authorList>
            <person name="Youssef N.H."/>
            <person name="Yadav A."/>
            <person name="Elshahed M.S."/>
        </authorList>
    </citation>
    <scope>NUCLEOTIDE SEQUENCE [LARGE SCALE GENOMIC DNA]</scope>
    <source>
        <strain evidence="8">ARYD1</strain>
    </source>
</reference>
<dbReference type="Proteomes" id="UP000323337">
    <property type="component" value="Unassembled WGS sequence"/>
</dbReference>
<dbReference type="Pfam" id="PF00120">
    <property type="entry name" value="Gln-synt_C"/>
    <property type="match status" value="1"/>
</dbReference>
<dbReference type="PROSITE" id="PS51987">
    <property type="entry name" value="GS_CATALYTIC"/>
    <property type="match status" value="1"/>
</dbReference>
<dbReference type="Gene3D" id="3.30.590.10">
    <property type="entry name" value="Glutamine synthetase/guanido kinase, catalytic domain"/>
    <property type="match status" value="1"/>
</dbReference>
<dbReference type="PROSITE" id="PS51986">
    <property type="entry name" value="GS_BETA_GRASP"/>
    <property type="match status" value="1"/>
</dbReference>
<dbReference type="Gene3D" id="3.10.20.70">
    <property type="entry name" value="Glutamine synthetase, N-terminal domain"/>
    <property type="match status" value="1"/>
</dbReference>
<name>A0A5D0MQX1_FLESI</name>
<dbReference type="GO" id="GO:0004356">
    <property type="term" value="F:glutamine synthetase activity"/>
    <property type="evidence" value="ECO:0007669"/>
    <property type="project" value="InterPro"/>
</dbReference>
<evidence type="ECO:0000256" key="3">
    <source>
        <dbReference type="ARBA" id="ARBA00022840"/>
    </source>
</evidence>
<evidence type="ECO:0000256" key="5">
    <source>
        <dbReference type="RuleBase" id="RU000384"/>
    </source>
</evidence>
<keyword evidence="2" id="KW-0547">Nucleotide-binding</keyword>
<dbReference type="InterPro" id="IPR036651">
    <property type="entry name" value="Gln_synt_N_sf"/>
</dbReference>
<dbReference type="InterPro" id="IPR008146">
    <property type="entry name" value="Gln_synth_cat_dom"/>
</dbReference>
<dbReference type="RefSeq" id="WP_303700273.1">
    <property type="nucleotide sequence ID" value="NZ_VSIV01000054.1"/>
</dbReference>
<evidence type="ECO:0000313" key="9">
    <source>
        <dbReference type="Proteomes" id="UP000323337"/>
    </source>
</evidence>
<protein>
    <submittedName>
        <fullName evidence="8">Glutamine synthetase</fullName>
    </submittedName>
</protein>
<comment type="similarity">
    <text evidence="4 5">Belongs to the glutamine synthetase family.</text>
</comment>
<sequence length="438" mass="49670">MLSSSKSDIDRYLKKADITKIFFKDLNGRTKSLSVNPSDMDKILENGVGIDGSSIAGIATVDNSDRILKPVAESFKIVPFTDKKVAFFTGNLFDQNGSRSSVDPRAVLEKMIETAAKNYGMKFTFGPEHEFFLLKRDEFSNDIHTDKLDYFGSGPSDSGEIVRHEIVNVLEKCGIKFEKTHHEVTSSQHEINLEPGEPLSIADRTVLFEYVTKEIAAECGMYATFMSKPFTGFNRNAFHIHASFSDTENNNLCYDADDEYGLSDKMKNFIGGIIKYARESSIIFASTLNSYKAYVMNREAPIVRGWGLRNRSSMVRIPYTADPAATRFELRCADATGNVYLKFATLIAMGLRGIDERLDPGKPDMGNTYKKNYTPKVLDRRFLPRDFYEALMESEKSKFLKEVLGEDLFNNYILLKLADWEDHRTTITNIEHKKYLSI</sequence>
<comment type="caution">
    <text evidence="8">The sequence shown here is derived from an EMBL/GenBank/DDBJ whole genome shotgun (WGS) entry which is preliminary data.</text>
</comment>
<organism evidence="8 9">
    <name type="scientific">Flexistipes sinusarabici</name>
    <dbReference type="NCBI Taxonomy" id="2352"/>
    <lineage>
        <taxon>Bacteria</taxon>
        <taxon>Pseudomonadati</taxon>
        <taxon>Deferribacterota</taxon>
        <taxon>Deferribacteres</taxon>
        <taxon>Deferribacterales</taxon>
        <taxon>Flexistipitaceae</taxon>
        <taxon>Flexistipes</taxon>
    </lineage>
</organism>
<keyword evidence="1" id="KW-0436">Ligase</keyword>
<evidence type="ECO:0000259" key="7">
    <source>
        <dbReference type="PROSITE" id="PS51987"/>
    </source>
</evidence>
<gene>
    <name evidence="8" type="ORF">FXF49_02180</name>
</gene>
<dbReference type="SUPFAM" id="SSF55931">
    <property type="entry name" value="Glutamine synthetase/guanido kinase"/>
    <property type="match status" value="1"/>
</dbReference>
<dbReference type="SMART" id="SM01230">
    <property type="entry name" value="Gln-synt_C"/>
    <property type="match status" value="1"/>
</dbReference>
<dbReference type="PANTHER" id="PTHR43785">
    <property type="entry name" value="GAMMA-GLUTAMYLPUTRESCINE SYNTHETASE"/>
    <property type="match status" value="1"/>
</dbReference>
<feature type="domain" description="GS beta-grasp" evidence="6">
    <location>
        <begin position="14"/>
        <end position="97"/>
    </location>
</feature>
<dbReference type="Pfam" id="PF03951">
    <property type="entry name" value="Gln-synt_N"/>
    <property type="match status" value="1"/>
</dbReference>
<evidence type="ECO:0000256" key="1">
    <source>
        <dbReference type="ARBA" id="ARBA00022598"/>
    </source>
</evidence>
<dbReference type="InterPro" id="IPR008147">
    <property type="entry name" value="Gln_synt_N"/>
</dbReference>